<evidence type="ECO:0000313" key="3">
    <source>
        <dbReference type="EMBL" id="KAK7458028.1"/>
    </source>
</evidence>
<dbReference type="InterPro" id="IPR020845">
    <property type="entry name" value="AMP-binding_CS"/>
</dbReference>
<sequence length="247" mass="26912">MTIIKHKPSILSRNSRPSYNSDLFTFCPQSLGDTPTLTSVLEKQASDPTISKRVFAIHPPPDYNHSSQYSNSNIVPTVETTYADFQCFVRATAFKWYNLLRPYQSGSHTNASNDNPVIAILSDTGISLCIAIMAILKLNATAFLLSPANSEAAITHLLESCNVSTLLYANSHSDRAIAASTRASVQAFPLEIVYIPRGTASNVEIDGIPNVSLHPIPPVTPIILHSSGSTSFPKPGKPFYFLYILTI</sequence>
<comment type="similarity">
    <text evidence="1">Belongs to the ATP-dependent AMP-binding enzyme family.</text>
</comment>
<keyword evidence="4" id="KW-1185">Reference proteome</keyword>
<reference evidence="3 4" key="1">
    <citation type="submission" date="2024-01" db="EMBL/GenBank/DDBJ databases">
        <title>A draft genome for the cacao thread blight pathogen Marasmiellus scandens.</title>
        <authorList>
            <person name="Baruah I.K."/>
            <person name="Leung J."/>
            <person name="Bukari Y."/>
            <person name="Amoako-Attah I."/>
            <person name="Meinhardt L.W."/>
            <person name="Bailey B.A."/>
            <person name="Cohen S.P."/>
        </authorList>
    </citation>
    <scope>NUCLEOTIDE SEQUENCE [LARGE SCALE GENOMIC DNA]</scope>
    <source>
        <strain evidence="3 4">GH-19</strain>
    </source>
</reference>
<dbReference type="PANTHER" id="PTHR43201">
    <property type="entry name" value="ACYL-COA SYNTHETASE"/>
    <property type="match status" value="1"/>
</dbReference>
<evidence type="ECO:0000256" key="1">
    <source>
        <dbReference type="ARBA" id="ARBA00006432"/>
    </source>
</evidence>
<dbReference type="Gene3D" id="3.40.50.12780">
    <property type="entry name" value="N-terminal domain of ligase-like"/>
    <property type="match status" value="1"/>
</dbReference>
<dbReference type="PANTHER" id="PTHR43201:SF8">
    <property type="entry name" value="ACYL-COA SYNTHETASE FAMILY MEMBER 3"/>
    <property type="match status" value="1"/>
</dbReference>
<name>A0ABR1JDF1_9AGAR</name>
<comment type="caution">
    <text evidence="3">The sequence shown here is derived from an EMBL/GenBank/DDBJ whole genome shotgun (WGS) entry which is preliminary data.</text>
</comment>
<dbReference type="InterPro" id="IPR042099">
    <property type="entry name" value="ANL_N_sf"/>
</dbReference>
<evidence type="ECO:0000313" key="4">
    <source>
        <dbReference type="Proteomes" id="UP001498398"/>
    </source>
</evidence>
<organism evidence="3 4">
    <name type="scientific">Marasmiellus scandens</name>
    <dbReference type="NCBI Taxonomy" id="2682957"/>
    <lineage>
        <taxon>Eukaryota</taxon>
        <taxon>Fungi</taxon>
        <taxon>Dikarya</taxon>
        <taxon>Basidiomycota</taxon>
        <taxon>Agaricomycotina</taxon>
        <taxon>Agaricomycetes</taxon>
        <taxon>Agaricomycetidae</taxon>
        <taxon>Agaricales</taxon>
        <taxon>Marasmiineae</taxon>
        <taxon>Omphalotaceae</taxon>
        <taxon>Marasmiellus</taxon>
    </lineage>
</organism>
<dbReference type="SUPFAM" id="SSF56801">
    <property type="entry name" value="Acetyl-CoA synthetase-like"/>
    <property type="match status" value="1"/>
</dbReference>
<dbReference type="Pfam" id="PF00501">
    <property type="entry name" value="AMP-binding"/>
    <property type="match status" value="1"/>
</dbReference>
<dbReference type="PROSITE" id="PS00455">
    <property type="entry name" value="AMP_BINDING"/>
    <property type="match status" value="1"/>
</dbReference>
<dbReference type="EMBL" id="JBANRG010000018">
    <property type="protein sequence ID" value="KAK7458028.1"/>
    <property type="molecule type" value="Genomic_DNA"/>
</dbReference>
<proteinExistence type="inferred from homology"/>
<accession>A0ABR1JDF1</accession>
<feature type="domain" description="AMP-dependent synthetase/ligase" evidence="2">
    <location>
        <begin position="116"/>
        <end position="234"/>
    </location>
</feature>
<protein>
    <recommendedName>
        <fullName evidence="2">AMP-dependent synthetase/ligase domain-containing protein</fullName>
    </recommendedName>
</protein>
<dbReference type="Proteomes" id="UP001498398">
    <property type="component" value="Unassembled WGS sequence"/>
</dbReference>
<dbReference type="InterPro" id="IPR000873">
    <property type="entry name" value="AMP-dep_synth/lig_dom"/>
</dbReference>
<evidence type="ECO:0000259" key="2">
    <source>
        <dbReference type="Pfam" id="PF00501"/>
    </source>
</evidence>
<gene>
    <name evidence="3" type="ORF">VKT23_009936</name>
</gene>